<dbReference type="AlphaFoldDB" id="A0A4P1RNN7"/>
<proteinExistence type="predicted"/>
<accession>A0A4P1RNN7</accession>
<gene>
    <name evidence="1" type="ORF">TanjilG_32965</name>
</gene>
<evidence type="ECO:0000313" key="2">
    <source>
        <dbReference type="Proteomes" id="UP000188354"/>
    </source>
</evidence>
<dbReference type="EMBL" id="CM007363">
    <property type="protein sequence ID" value="OIW14623.1"/>
    <property type="molecule type" value="Genomic_DNA"/>
</dbReference>
<evidence type="ECO:0000313" key="1">
    <source>
        <dbReference type="EMBL" id="OIW14623.1"/>
    </source>
</evidence>
<reference evidence="1 2" key="1">
    <citation type="journal article" date="2017" name="Plant Biotechnol. J.">
        <title>A comprehensive draft genome sequence for lupin (Lupinus angustifolius), an emerging health food: insights into plant-microbe interactions and legume evolution.</title>
        <authorList>
            <person name="Hane J.K."/>
            <person name="Ming Y."/>
            <person name="Kamphuis L.G."/>
            <person name="Nelson M.N."/>
            <person name="Garg G."/>
            <person name="Atkins C.A."/>
            <person name="Bayer P.E."/>
            <person name="Bravo A."/>
            <person name="Bringans S."/>
            <person name="Cannon S."/>
            <person name="Edwards D."/>
            <person name="Foley R."/>
            <person name="Gao L.L."/>
            <person name="Harrison M.J."/>
            <person name="Huang W."/>
            <person name="Hurgobin B."/>
            <person name="Li S."/>
            <person name="Liu C.W."/>
            <person name="McGrath A."/>
            <person name="Morahan G."/>
            <person name="Murray J."/>
            <person name="Weller J."/>
            <person name="Jian J."/>
            <person name="Singh K.B."/>
        </authorList>
    </citation>
    <scope>NUCLEOTIDE SEQUENCE [LARGE SCALE GENOMIC DNA]</scope>
    <source>
        <strain evidence="2">cv. Tanjil</strain>
        <tissue evidence="1">Whole plant</tissue>
    </source>
</reference>
<dbReference type="Proteomes" id="UP000188354">
    <property type="component" value="Chromosome LG03"/>
</dbReference>
<organism evidence="1 2">
    <name type="scientific">Lupinus angustifolius</name>
    <name type="common">Narrow-leaved blue lupine</name>
    <dbReference type="NCBI Taxonomy" id="3871"/>
    <lineage>
        <taxon>Eukaryota</taxon>
        <taxon>Viridiplantae</taxon>
        <taxon>Streptophyta</taxon>
        <taxon>Embryophyta</taxon>
        <taxon>Tracheophyta</taxon>
        <taxon>Spermatophyta</taxon>
        <taxon>Magnoliopsida</taxon>
        <taxon>eudicotyledons</taxon>
        <taxon>Gunneridae</taxon>
        <taxon>Pentapetalae</taxon>
        <taxon>rosids</taxon>
        <taxon>fabids</taxon>
        <taxon>Fabales</taxon>
        <taxon>Fabaceae</taxon>
        <taxon>Papilionoideae</taxon>
        <taxon>50 kb inversion clade</taxon>
        <taxon>genistoids sensu lato</taxon>
        <taxon>core genistoids</taxon>
        <taxon>Genisteae</taxon>
        <taxon>Lupinus</taxon>
    </lineage>
</organism>
<name>A0A4P1RNN7_LUPAN</name>
<keyword evidence="2" id="KW-1185">Reference proteome</keyword>
<dbReference type="Gramene" id="OIW14623">
    <property type="protein sequence ID" value="OIW14623"/>
    <property type="gene ID" value="TanjilG_32965"/>
</dbReference>
<protein>
    <submittedName>
        <fullName evidence="1">Uncharacterized protein</fullName>
    </submittedName>
</protein>
<sequence length="84" mass="9172">MRQVHVYDPSQTRLVQGHMPNLARSDAPLARPDASDRCECAKAGRVSSRSDVLNFLSHDPGHESDALSFLGHGLGHESAFLGQY</sequence>